<dbReference type="InterPro" id="IPR036388">
    <property type="entry name" value="WH-like_DNA-bd_sf"/>
</dbReference>
<sequence length="249" mass="28469">MDKKDMLKHGSVLSSGYGIIPKLVMKDKELTIEAKAIYAFLCSYTGKGDTAFPGIGIITSHLDISEHRFYRHRKQLIEKGYITLTKERYEGGAFKRNIYTINTSIPHEQNPHVDNLHVDNPHVDKPHVENVGTINNSSINNSINNNSNKNNNKEHARFEDFYNLYNKKKARPKAAKAFNKAISNHDWETIESGTIAYLKSIRSGDERFQAYPATFLNEERFLDDHEYVKGNLYETDGKPAEDDDFLNGL</sequence>
<name>A0A265E6C4_9STAP</name>
<evidence type="ECO:0000313" key="2">
    <source>
        <dbReference type="Proteomes" id="UP000216682"/>
    </source>
</evidence>
<evidence type="ECO:0008006" key="3">
    <source>
        <dbReference type="Google" id="ProtNLM"/>
    </source>
</evidence>
<dbReference type="Gene3D" id="1.10.10.10">
    <property type="entry name" value="Winged helix-like DNA-binding domain superfamily/Winged helix DNA-binding domain"/>
    <property type="match status" value="1"/>
</dbReference>
<dbReference type="AlphaFoldDB" id="A0A265E6C4"/>
<gene>
    <name evidence="1" type="ORF">CFN03_08700</name>
</gene>
<organism evidence="1 2">
    <name type="scientific">Salinicoccus roseus</name>
    <dbReference type="NCBI Taxonomy" id="45670"/>
    <lineage>
        <taxon>Bacteria</taxon>
        <taxon>Bacillati</taxon>
        <taxon>Bacillota</taxon>
        <taxon>Bacilli</taxon>
        <taxon>Bacillales</taxon>
        <taxon>Staphylococcaceae</taxon>
        <taxon>Salinicoccus</taxon>
    </lineage>
</organism>
<dbReference type="Pfam" id="PF13730">
    <property type="entry name" value="HTH_36"/>
    <property type="match status" value="1"/>
</dbReference>
<dbReference type="Proteomes" id="UP000216682">
    <property type="component" value="Unassembled WGS sequence"/>
</dbReference>
<dbReference type="EMBL" id="NPEZ01000003">
    <property type="protein sequence ID" value="OZT77144.1"/>
    <property type="molecule type" value="Genomic_DNA"/>
</dbReference>
<evidence type="ECO:0000313" key="1">
    <source>
        <dbReference type="EMBL" id="OZT77144.1"/>
    </source>
</evidence>
<accession>A0A265E6C4</accession>
<protein>
    <recommendedName>
        <fullName evidence="3">Helix-turn-helix protein</fullName>
    </recommendedName>
</protein>
<proteinExistence type="predicted"/>
<dbReference type="RefSeq" id="WP_094906667.1">
    <property type="nucleotide sequence ID" value="NZ_NPEZ01000003.1"/>
</dbReference>
<reference evidence="1 2" key="1">
    <citation type="submission" date="2017-07" db="EMBL/GenBank/DDBJ databases">
        <title>Shotgun whole genome sequences of three halophilic bacterial isolates.</title>
        <authorList>
            <person name="Pozzo T."/>
            <person name="Higdon S.M."/>
            <person name="Quillaguaman J."/>
        </authorList>
    </citation>
    <scope>NUCLEOTIDE SEQUENCE [LARGE SCALE GENOMIC DNA]</scope>
    <source>
        <strain evidence="1 2">BU-1</strain>
    </source>
</reference>
<comment type="caution">
    <text evidence="1">The sequence shown here is derived from an EMBL/GenBank/DDBJ whole genome shotgun (WGS) entry which is preliminary data.</text>
</comment>